<dbReference type="PROSITE" id="PS00141">
    <property type="entry name" value="ASP_PROTEASE"/>
    <property type="match status" value="1"/>
</dbReference>
<evidence type="ECO:0000259" key="2">
    <source>
        <dbReference type="Pfam" id="PF13472"/>
    </source>
</evidence>
<dbReference type="InterPro" id="IPR045136">
    <property type="entry name" value="Iah1-like"/>
</dbReference>
<dbReference type="PANTHER" id="PTHR14209:SF19">
    <property type="entry name" value="ISOAMYL ACETATE-HYDROLYZING ESTERASE 1 HOMOLOG"/>
    <property type="match status" value="1"/>
</dbReference>
<reference evidence="4" key="1">
    <citation type="submission" date="2017-03" db="EMBL/GenBank/DDBJ databases">
        <title>Phytopthora megakarya and P. palmivora, two closely related causual agents of cacao black pod achieved similar genome size and gene model numbers by different mechanisms.</title>
        <authorList>
            <person name="Ali S."/>
            <person name="Shao J."/>
            <person name="Larry D.J."/>
            <person name="Kronmiller B."/>
            <person name="Shen D."/>
            <person name="Strem M.D."/>
            <person name="Melnick R.L."/>
            <person name="Guiltinan M.J."/>
            <person name="Tyler B.M."/>
            <person name="Meinhardt L.W."/>
            <person name="Bailey B.A."/>
        </authorList>
    </citation>
    <scope>NUCLEOTIDE SEQUENCE [LARGE SCALE GENOMIC DNA]</scope>
    <source>
        <strain evidence="4">zdho120</strain>
    </source>
</reference>
<protein>
    <recommendedName>
        <fullName evidence="2">SGNH hydrolase-type esterase domain-containing protein</fullName>
    </recommendedName>
</protein>
<evidence type="ECO:0000256" key="1">
    <source>
        <dbReference type="ARBA" id="ARBA00022801"/>
    </source>
</evidence>
<dbReference type="OrthoDB" id="671439at2759"/>
<dbReference type="InterPro" id="IPR036514">
    <property type="entry name" value="SGNH_hydro_sf"/>
</dbReference>
<dbReference type="Pfam" id="PF13472">
    <property type="entry name" value="Lipase_GDSL_2"/>
    <property type="match status" value="1"/>
</dbReference>
<dbReference type="PANTHER" id="PTHR14209">
    <property type="entry name" value="ISOAMYL ACETATE-HYDROLYZING ESTERASE 1"/>
    <property type="match status" value="1"/>
</dbReference>
<name>A0A225WNP0_9STRA</name>
<dbReference type="Proteomes" id="UP000198211">
    <property type="component" value="Unassembled WGS sequence"/>
</dbReference>
<keyword evidence="4" id="KW-1185">Reference proteome</keyword>
<dbReference type="CDD" id="cd01838">
    <property type="entry name" value="Isoamyl_acetate_hydrolase_like"/>
    <property type="match status" value="1"/>
</dbReference>
<feature type="domain" description="SGNH hydrolase-type esterase" evidence="2">
    <location>
        <begin position="164"/>
        <end position="360"/>
    </location>
</feature>
<accession>A0A225WNP0</accession>
<dbReference type="GO" id="GO:0006508">
    <property type="term" value="P:proteolysis"/>
    <property type="evidence" value="ECO:0007669"/>
    <property type="project" value="InterPro"/>
</dbReference>
<evidence type="ECO:0000313" key="4">
    <source>
        <dbReference type="Proteomes" id="UP000198211"/>
    </source>
</evidence>
<keyword evidence="1" id="KW-0378">Hydrolase</keyword>
<organism evidence="3 4">
    <name type="scientific">Phytophthora megakarya</name>
    <dbReference type="NCBI Taxonomy" id="4795"/>
    <lineage>
        <taxon>Eukaryota</taxon>
        <taxon>Sar</taxon>
        <taxon>Stramenopiles</taxon>
        <taxon>Oomycota</taxon>
        <taxon>Peronosporomycetes</taxon>
        <taxon>Peronosporales</taxon>
        <taxon>Peronosporaceae</taxon>
        <taxon>Phytophthora</taxon>
    </lineage>
</organism>
<dbReference type="FunFam" id="3.40.50.1110:FF:000002">
    <property type="entry name" value="isoamyl acetate-hydrolyzing esterase 1 homolog"/>
    <property type="match status" value="1"/>
</dbReference>
<dbReference type="Gene3D" id="3.40.50.1110">
    <property type="entry name" value="SGNH hydrolase"/>
    <property type="match status" value="1"/>
</dbReference>
<dbReference type="AlphaFoldDB" id="A0A225WNP0"/>
<comment type="caution">
    <text evidence="3">The sequence shown here is derived from an EMBL/GenBank/DDBJ whole genome shotgun (WGS) entry which is preliminary data.</text>
</comment>
<dbReference type="EMBL" id="NBNE01000462">
    <property type="protein sequence ID" value="OWZ19283.1"/>
    <property type="molecule type" value="Genomic_DNA"/>
</dbReference>
<dbReference type="SUPFAM" id="SSF52266">
    <property type="entry name" value="SGNH hydrolase"/>
    <property type="match status" value="1"/>
</dbReference>
<sequence length="405" mass="44235">MLADTGATLSLVDSAVLKRLGKTLVFSQLYEGRVSSSSGHALLVKGWTHLPIRLGSLELSLEELVVTPDALGAFGAVIDVANRSMVPQRSGETLPLGVETVKNTYLTKVLSSMRLPRRGQALVRADLVGEVSEGSVMLVEAASVNCQTTLPPDSNTRPVLLLTGDSLTEQGTYPSLQGWVALLQARYTHSSDVITRGHSGFNTKWFLKHVIPVLEHEISTRAYTPPSLITVWLGTNDAVLVNGSNIAMHVPIDEYKDNLIKIVDRFRNAAPDAEILLITPPHINDGARIEFAANRADAKRGLVDRSNAAVGYYSRACVEVANSLKVPVLDLYTHFNAMNETTRNSMLVDGIHFNSMGNKAVDQQLRNKLNTEFPTLISALDKRQIPAVSKYQAEDPWKADNTSTR</sequence>
<dbReference type="InterPro" id="IPR013830">
    <property type="entry name" value="SGNH_hydro"/>
</dbReference>
<dbReference type="GO" id="GO:0004190">
    <property type="term" value="F:aspartic-type endopeptidase activity"/>
    <property type="evidence" value="ECO:0007669"/>
    <property type="project" value="InterPro"/>
</dbReference>
<evidence type="ECO:0000313" key="3">
    <source>
        <dbReference type="EMBL" id="OWZ19283.1"/>
    </source>
</evidence>
<gene>
    <name evidence="3" type="ORF">PHMEG_0006500</name>
</gene>
<dbReference type="STRING" id="4795.A0A225WNP0"/>
<dbReference type="InterPro" id="IPR001969">
    <property type="entry name" value="Aspartic_peptidase_AS"/>
</dbReference>
<proteinExistence type="predicted"/>